<reference evidence="3" key="1">
    <citation type="journal article" date="2019" name="Int. J. Syst. Evol. Microbiol.">
        <title>The Global Catalogue of Microorganisms (GCM) 10K type strain sequencing project: providing services to taxonomists for standard genome sequencing and annotation.</title>
        <authorList>
            <consortium name="The Broad Institute Genomics Platform"/>
            <consortium name="The Broad Institute Genome Sequencing Center for Infectious Disease"/>
            <person name="Wu L."/>
            <person name="Ma J."/>
        </authorList>
    </citation>
    <scope>NUCLEOTIDE SEQUENCE [LARGE SCALE GENOMIC DNA]</scope>
    <source>
        <strain evidence="3">JCM 17111</strain>
    </source>
</reference>
<evidence type="ECO:0000256" key="1">
    <source>
        <dbReference type="SAM" id="Phobius"/>
    </source>
</evidence>
<evidence type="ECO:0000313" key="2">
    <source>
        <dbReference type="EMBL" id="GAA3557673.1"/>
    </source>
</evidence>
<keyword evidence="3" id="KW-1185">Reference proteome</keyword>
<keyword evidence="1" id="KW-1133">Transmembrane helix</keyword>
<keyword evidence="1" id="KW-0812">Transmembrane</keyword>
<feature type="transmembrane region" description="Helical" evidence="1">
    <location>
        <begin position="163"/>
        <end position="184"/>
    </location>
</feature>
<organism evidence="2 3">
    <name type="scientific">Snuella lapsa</name>
    <dbReference type="NCBI Taxonomy" id="870481"/>
    <lineage>
        <taxon>Bacteria</taxon>
        <taxon>Pseudomonadati</taxon>
        <taxon>Bacteroidota</taxon>
        <taxon>Flavobacteriia</taxon>
        <taxon>Flavobacteriales</taxon>
        <taxon>Flavobacteriaceae</taxon>
        <taxon>Snuella</taxon>
    </lineage>
</organism>
<gene>
    <name evidence="2" type="ORF">GCM10022395_06230</name>
</gene>
<evidence type="ECO:0000313" key="3">
    <source>
        <dbReference type="Proteomes" id="UP001500954"/>
    </source>
</evidence>
<sequence length="262" mass="31237">MLYNRNTLLEQNSEEVLESSDSESVKIKADIKDKYLQFNKLFNSYQRNLRTNQSYIKYEAFRDMKFIFELYSQIYQFRGYDYYDIPLSKFQALTSEFDCRREKELYEYLVRSLIREGNETKSKEFTVYVNKLEIKCLWLEIITFKCFFVNLIKLFLKVSSYNILALILTGITYISILSLIFSAAPFSWMSVLDVEYIKITTNTWLNQFFNVLSFVFDLDAKPTIKAKNILGVLLLTIEKSIFFVVIINFILKEIMNKIKLYK</sequence>
<feature type="transmembrane region" description="Helical" evidence="1">
    <location>
        <begin position="229"/>
        <end position="251"/>
    </location>
</feature>
<keyword evidence="1" id="KW-0472">Membrane</keyword>
<accession>A0ABP6WYA1</accession>
<dbReference type="Proteomes" id="UP001500954">
    <property type="component" value="Unassembled WGS sequence"/>
</dbReference>
<protein>
    <submittedName>
        <fullName evidence="2">Uncharacterized protein</fullName>
    </submittedName>
</protein>
<dbReference type="EMBL" id="BAABCY010000017">
    <property type="protein sequence ID" value="GAA3557673.1"/>
    <property type="molecule type" value="Genomic_DNA"/>
</dbReference>
<proteinExistence type="predicted"/>
<dbReference type="RefSeq" id="WP_345004332.1">
    <property type="nucleotide sequence ID" value="NZ_BAABCY010000017.1"/>
</dbReference>
<name>A0ABP6WYA1_9FLAO</name>
<comment type="caution">
    <text evidence="2">The sequence shown here is derived from an EMBL/GenBank/DDBJ whole genome shotgun (WGS) entry which is preliminary data.</text>
</comment>